<evidence type="ECO:0000313" key="2">
    <source>
        <dbReference type="EMBL" id="AKK06081.1"/>
    </source>
</evidence>
<reference evidence="2 3" key="1">
    <citation type="journal article" date="2015" name="Genome Announc.">
        <title>Complete Genome Sequence of the Type Strain Corynebacterium mustelae DSM 45274, Isolated from Various Tissues of a Male Ferret with Lethal Sepsis.</title>
        <authorList>
            <person name="Ruckert C."/>
            <person name="Eimer J."/>
            <person name="Winkler A."/>
            <person name="Tauch A."/>
        </authorList>
    </citation>
    <scope>NUCLEOTIDE SEQUENCE [LARGE SCALE GENOMIC DNA]</scope>
    <source>
        <strain evidence="2 3">DSM 45274</strain>
    </source>
</reference>
<feature type="transmembrane region" description="Helical" evidence="1">
    <location>
        <begin position="348"/>
        <end position="367"/>
    </location>
</feature>
<evidence type="ECO:0000313" key="3">
    <source>
        <dbReference type="Proteomes" id="UP000035199"/>
    </source>
</evidence>
<evidence type="ECO:0000256" key="1">
    <source>
        <dbReference type="SAM" id="Phobius"/>
    </source>
</evidence>
<gene>
    <name evidence="2" type="ORF">CMUST_08785</name>
</gene>
<sequence length="427" mass="46854">MSGATVIKVGEVQPQVVRLLWLWWLIAHGLLLRLLVINTVPDGDVRYYFDAVSGLNPIAMREYPIVGTWPAYVALWFSNGSSDHYLAMFTMVCYALDAIFFAIILHTRIAVSSQARITAAVFWGGFSLVVGHVCVYRLDIFPSVVVGVAAICLFLAPRCSAGLLAIAVMIKLWPGVLIVGLVDSIRRSKTYVRVGIFIASLVLITGVVIPFSGIDRLLSPFSYQGERGLQIESVAATPFMWLANTRTAENYVVFYAASKSYEISGPGVATAIGLSSFLLLATLIAAALWAFRRLWVGGWSPDQTVVLWIFLIVMLIISNKVFSPQYIVWLGPVLAVALLRARKLKFPLFMAVLIYCMALLGQVVYPFHYHELTDNVSEMTIGVVGLAARNILMVVATIIAGIWLVKTPGGENAKQSVRFLASRSGDN</sequence>
<feature type="transmembrane region" description="Helical" evidence="1">
    <location>
        <begin position="85"/>
        <end position="105"/>
    </location>
</feature>
<dbReference type="STRING" id="571915.CMUST_08785"/>
<feature type="transmembrane region" description="Helical" evidence="1">
    <location>
        <begin position="268"/>
        <end position="291"/>
    </location>
</feature>
<name>A0A0G3GY42_9CORY</name>
<keyword evidence="3" id="KW-1185">Reference proteome</keyword>
<keyword evidence="1" id="KW-0472">Membrane</keyword>
<feature type="transmembrane region" description="Helical" evidence="1">
    <location>
        <begin position="21"/>
        <end position="40"/>
    </location>
</feature>
<accession>A0A0G3GY42</accession>
<dbReference type="EMBL" id="CP011542">
    <property type="protein sequence ID" value="AKK06081.1"/>
    <property type="molecule type" value="Genomic_DNA"/>
</dbReference>
<reference evidence="3" key="2">
    <citation type="submission" date="2015-05" db="EMBL/GenBank/DDBJ databases">
        <title>Complete genome sequence of Corynebacterium mustelae DSM 45274, isolated from various tissues of a male ferret with lethal sepsis.</title>
        <authorList>
            <person name="Ruckert C."/>
            <person name="Albersmeier A."/>
            <person name="Winkler A."/>
            <person name="Tauch A."/>
        </authorList>
    </citation>
    <scope>NUCLEOTIDE SEQUENCE [LARGE SCALE GENOMIC DNA]</scope>
    <source>
        <strain evidence="3">DSM 45274</strain>
    </source>
</reference>
<dbReference type="Proteomes" id="UP000035199">
    <property type="component" value="Chromosome"/>
</dbReference>
<evidence type="ECO:0008006" key="4">
    <source>
        <dbReference type="Google" id="ProtNLM"/>
    </source>
</evidence>
<feature type="transmembrane region" description="Helical" evidence="1">
    <location>
        <begin position="191"/>
        <end position="214"/>
    </location>
</feature>
<feature type="transmembrane region" description="Helical" evidence="1">
    <location>
        <begin position="298"/>
        <end position="317"/>
    </location>
</feature>
<feature type="transmembrane region" description="Helical" evidence="1">
    <location>
        <begin position="323"/>
        <end position="341"/>
    </location>
</feature>
<dbReference type="AlphaFoldDB" id="A0A0G3GY42"/>
<dbReference type="OrthoDB" id="581198at2"/>
<dbReference type="KEGG" id="cmv:CMUST_08785"/>
<dbReference type="PATRIC" id="fig|571915.4.peg.1868"/>
<protein>
    <recommendedName>
        <fullName evidence="4">DUF2029 family protein</fullName>
    </recommendedName>
</protein>
<keyword evidence="1" id="KW-0812">Transmembrane</keyword>
<keyword evidence="1" id="KW-1133">Transmembrane helix</keyword>
<organism evidence="2 3">
    <name type="scientific">Corynebacterium mustelae</name>
    <dbReference type="NCBI Taxonomy" id="571915"/>
    <lineage>
        <taxon>Bacteria</taxon>
        <taxon>Bacillati</taxon>
        <taxon>Actinomycetota</taxon>
        <taxon>Actinomycetes</taxon>
        <taxon>Mycobacteriales</taxon>
        <taxon>Corynebacteriaceae</taxon>
        <taxon>Corynebacterium</taxon>
    </lineage>
</organism>
<proteinExistence type="predicted"/>
<dbReference type="RefSeq" id="WP_052844602.1">
    <property type="nucleotide sequence ID" value="NZ_CP011542.1"/>
</dbReference>
<feature type="transmembrane region" description="Helical" evidence="1">
    <location>
        <begin position="379"/>
        <end position="405"/>
    </location>
</feature>
<feature type="transmembrane region" description="Helical" evidence="1">
    <location>
        <begin position="117"/>
        <end position="138"/>
    </location>
</feature>